<name>A0A077TNR2_PLACU</name>
<sequence>MRVLLCYASILFASVLQSRAIKLNNLTPTTPSYLEIGNTVSNQISEAWRSHVDSFIDVVSEKIVDKFEKDIENDNVPYNLLALLEDDAEIFDIEQYEGKDLAFIQDAFIRKLREKFNNSKFGQKAKKLGSQIKQKLTSLYKKHKDKIKHFLKIMLSSLVIPIAFNYIKKHLNAWKKKTLEATDKLNEDTKSVATPIITAIYDKFGEKIDSYVKDHHMDITKELDVLTDLQKEKKEIEKIEKQEKEIIEQ</sequence>
<evidence type="ECO:0000313" key="5">
    <source>
        <dbReference type="Proteomes" id="UP000071118"/>
    </source>
</evidence>
<dbReference type="OrthoDB" id="391223at2759"/>
<keyword evidence="5" id="KW-1185">Reference proteome</keyword>
<reference evidence="4 5" key="1">
    <citation type="journal article" date="2014" name="BMC Biol.">
        <title>A comprehensive evaluation of rodent malaria parasite genomes and gene expression.</title>
        <authorList>
            <person name="Otto T.D."/>
            <person name="Bohme U."/>
            <person name="Jackson A.P."/>
            <person name="Hunt M."/>
            <person name="Franke-Fayard B."/>
            <person name="Hoeijmakers W.A."/>
            <person name="Religa A.A."/>
            <person name="Robertson L."/>
            <person name="Sanders M."/>
            <person name="Ogun S.A."/>
            <person name="Cunningham D."/>
            <person name="Erhart A."/>
            <person name="Billker O."/>
            <person name="Khan S.M."/>
            <person name="Stunnenberg H.G."/>
            <person name="Langhorne J."/>
            <person name="Holder A.A."/>
            <person name="Waters A.P."/>
            <person name="Newbold C.I."/>
            <person name="Pain A."/>
            <person name="Berriman M."/>
            <person name="Janse C.J."/>
        </authorList>
    </citation>
    <scope>NUCLEOTIDE SEQUENCE [LARGE SCALE GENOMIC DNA]</scope>
    <source>
        <strain evidence="4 5">AS</strain>
    </source>
</reference>
<evidence type="ECO:0000256" key="1">
    <source>
        <dbReference type="SAM" id="SignalP"/>
    </source>
</evidence>
<dbReference type="EMBL" id="LT608179">
    <property type="protein sequence ID" value="SCM04081.1"/>
    <property type="molecule type" value="Genomic_DNA"/>
</dbReference>
<gene>
    <name evidence="2" type="primary">GEST</name>
    <name evidence="2" type="ORF">PCHAJ_000364500</name>
    <name evidence="4" type="ORF">PCHAS_1316000</name>
    <name evidence="3" type="ORF">PCHCB_000367400</name>
</gene>
<dbReference type="KEGG" id="pcb:PCHAS_1316000"/>
<dbReference type="Proteomes" id="UP000195489">
    <property type="component" value="Chromosome 13"/>
</dbReference>
<reference evidence="6 7" key="3">
    <citation type="submission" date="2016-08" db="EMBL/GenBank/DDBJ databases">
        <authorList>
            <consortium name="Pathogen Informatics"/>
        </authorList>
    </citation>
    <scope>NUCLEOTIDE SEQUENCE [LARGE SCALE GENOMIC DNA]</scope>
    <source>
        <strain evidence="2 7">AJ</strain>
        <strain evidence="4">AS</strain>
        <strain evidence="3 6">CB</strain>
    </source>
</reference>
<keyword evidence="1" id="KW-0732">Signal</keyword>
<evidence type="ECO:0000313" key="6">
    <source>
        <dbReference type="Proteomes" id="UP000195489"/>
    </source>
</evidence>
<reference evidence="4" key="2">
    <citation type="submission" date="2014-05" db="EMBL/GenBank/DDBJ databases">
        <authorList>
            <person name="Aslett M.A."/>
            <person name="De Silva N."/>
        </authorList>
    </citation>
    <scope>NUCLEOTIDE SEQUENCE</scope>
    <source>
        <strain evidence="4">AS</strain>
    </source>
</reference>
<dbReference type="EMBL" id="LK022890">
    <property type="protein sequence ID" value="VTZ70110.1"/>
    <property type="molecule type" value="Genomic_DNA"/>
</dbReference>
<dbReference type="VEuPathDB" id="PlasmoDB:PCHAS_1316000"/>
<proteinExistence type="predicted"/>
<feature type="signal peptide" evidence="1">
    <location>
        <begin position="1"/>
        <end position="20"/>
    </location>
</feature>
<evidence type="ECO:0000313" key="2">
    <source>
        <dbReference type="EMBL" id="SCM04081.1"/>
    </source>
</evidence>
<feature type="chain" id="PRO_5014501747" evidence="1">
    <location>
        <begin position="21"/>
        <end position="249"/>
    </location>
</feature>
<evidence type="ECO:0000313" key="4">
    <source>
        <dbReference type="EMBL" id="VTZ70110.1"/>
    </source>
</evidence>
<dbReference type="EMBL" id="LT608165">
    <property type="protein sequence ID" value="SCM07289.1"/>
    <property type="molecule type" value="Genomic_DNA"/>
</dbReference>
<dbReference type="Proteomes" id="UP000071118">
    <property type="component" value="Chromosome 13"/>
</dbReference>
<evidence type="ECO:0000313" key="7">
    <source>
        <dbReference type="Proteomes" id="UP000507163"/>
    </source>
</evidence>
<dbReference type="AlphaFoldDB" id="A0A077TNR2"/>
<dbReference type="RefSeq" id="XP_736473.2">
    <property type="nucleotide sequence ID" value="XM_731380.2"/>
</dbReference>
<dbReference type="GeneID" id="3489478"/>
<accession>A0A077TNR2</accession>
<evidence type="ECO:0000313" key="3">
    <source>
        <dbReference type="EMBL" id="SCM07289.1"/>
    </source>
</evidence>
<protein>
    <submittedName>
        <fullName evidence="2">Gamete egress and sporozoite traversal protein, putative</fullName>
    </submittedName>
</protein>
<dbReference type="Proteomes" id="UP000507163">
    <property type="component" value="Chromosome 13"/>
</dbReference>
<organism evidence="2 7">
    <name type="scientific">Plasmodium chabaudi chabaudi</name>
    <dbReference type="NCBI Taxonomy" id="31271"/>
    <lineage>
        <taxon>Eukaryota</taxon>
        <taxon>Sar</taxon>
        <taxon>Alveolata</taxon>
        <taxon>Apicomplexa</taxon>
        <taxon>Aconoidasida</taxon>
        <taxon>Haemosporida</taxon>
        <taxon>Plasmodiidae</taxon>
        <taxon>Plasmodium</taxon>
        <taxon>Plasmodium (Vinckeia)</taxon>
    </lineage>
</organism>